<feature type="compositionally biased region" description="Polar residues" evidence="1">
    <location>
        <begin position="219"/>
        <end position="237"/>
    </location>
</feature>
<feature type="transmembrane region" description="Helical" evidence="2">
    <location>
        <begin position="27"/>
        <end position="44"/>
    </location>
</feature>
<comment type="caution">
    <text evidence="3">The sequence shown here is derived from an EMBL/GenBank/DDBJ whole genome shotgun (WGS) entry which is preliminary data.</text>
</comment>
<accession>A0A4R0RFR3</accession>
<feature type="compositionally biased region" description="Basic and acidic residues" evidence="1">
    <location>
        <begin position="175"/>
        <end position="186"/>
    </location>
</feature>
<evidence type="ECO:0000313" key="4">
    <source>
        <dbReference type="Proteomes" id="UP000292702"/>
    </source>
</evidence>
<keyword evidence="2" id="KW-0812">Transmembrane</keyword>
<keyword evidence="2" id="KW-1133">Transmembrane helix</keyword>
<feature type="compositionally biased region" description="Basic residues" evidence="1">
    <location>
        <begin position="199"/>
        <end position="211"/>
    </location>
</feature>
<feature type="region of interest" description="Disordered" evidence="1">
    <location>
        <begin position="156"/>
        <end position="237"/>
    </location>
</feature>
<name>A0A4R0RFR3_9APHY</name>
<protein>
    <submittedName>
        <fullName evidence="3">Uncharacterized protein</fullName>
    </submittedName>
</protein>
<reference evidence="3 4" key="1">
    <citation type="submission" date="2018-11" db="EMBL/GenBank/DDBJ databases">
        <title>Genome assembly of Steccherinum ochraceum LE-BIN_3174, the white-rot fungus of the Steccherinaceae family (The Residual Polyporoid clade, Polyporales, Basidiomycota).</title>
        <authorList>
            <person name="Fedorova T.V."/>
            <person name="Glazunova O.A."/>
            <person name="Landesman E.O."/>
            <person name="Moiseenko K.V."/>
            <person name="Psurtseva N.V."/>
            <person name="Savinova O.S."/>
            <person name="Shakhova N.V."/>
            <person name="Tyazhelova T.V."/>
            <person name="Vasina D.V."/>
        </authorList>
    </citation>
    <scope>NUCLEOTIDE SEQUENCE [LARGE SCALE GENOMIC DNA]</scope>
    <source>
        <strain evidence="3 4">LE-BIN_3174</strain>
    </source>
</reference>
<dbReference type="EMBL" id="RWJN01000112">
    <property type="protein sequence ID" value="TCD67061.1"/>
    <property type="molecule type" value="Genomic_DNA"/>
</dbReference>
<evidence type="ECO:0000313" key="3">
    <source>
        <dbReference type="EMBL" id="TCD67061.1"/>
    </source>
</evidence>
<proteinExistence type="predicted"/>
<keyword evidence="2" id="KW-0472">Membrane</keyword>
<keyword evidence="4" id="KW-1185">Reference proteome</keyword>
<dbReference type="Proteomes" id="UP000292702">
    <property type="component" value="Unassembled WGS sequence"/>
</dbReference>
<feature type="compositionally biased region" description="Polar residues" evidence="1">
    <location>
        <begin position="159"/>
        <end position="174"/>
    </location>
</feature>
<organism evidence="3 4">
    <name type="scientific">Steccherinum ochraceum</name>
    <dbReference type="NCBI Taxonomy" id="92696"/>
    <lineage>
        <taxon>Eukaryota</taxon>
        <taxon>Fungi</taxon>
        <taxon>Dikarya</taxon>
        <taxon>Basidiomycota</taxon>
        <taxon>Agaricomycotina</taxon>
        <taxon>Agaricomycetes</taxon>
        <taxon>Polyporales</taxon>
        <taxon>Steccherinaceae</taxon>
        <taxon>Steccherinum</taxon>
    </lineage>
</organism>
<dbReference type="AlphaFoldDB" id="A0A4R0RFR3"/>
<sequence>MAFLANSVAAQPFVDTFARALKDPDNFLVILFLQILTLLVYHAITRPDRIDVANKNLRIQDIDPSKAIEARSVEILKDTTGPAKAIGDIAEARGISVNNGAAHEVRSITRTAEEPGTMLASKEGGVDATREFMVATTKDVDVDPASRSVAITIEPAENATWNQAEDTADTSFDTTGEHLDTTRESIDLTEDTAADTPTRKRRNRRGKKRRASKLESGDSSKLTADSSRPRTRSMSGK</sequence>
<evidence type="ECO:0000256" key="2">
    <source>
        <dbReference type="SAM" id="Phobius"/>
    </source>
</evidence>
<gene>
    <name evidence="3" type="ORF">EIP91_000623</name>
</gene>
<evidence type="ECO:0000256" key="1">
    <source>
        <dbReference type="SAM" id="MobiDB-lite"/>
    </source>
</evidence>